<dbReference type="PANTHER" id="PTHR24240">
    <property type="entry name" value="OPSIN"/>
    <property type="match status" value="1"/>
</dbReference>
<keyword evidence="2 8" id="KW-0812">Transmembrane</keyword>
<keyword evidence="11" id="KW-1185">Reference proteome</keyword>
<sequence length="279" mass="31177">MFVASPLCRRQERHSWKPKFTLSTRQRQTVHTQKLSEGKSSLDLTSVKSFGSSTSGLGVNEYPTSVKTKMSDFKNKSGKLQNGDAISEQVHYVIAGVYALLGITAIILNTLVIFTFIRDRALCTPSNYLILSIAVGDWLHAVLAYPFGIAANATHGWRMDDVNCSWYAFITTFLSFGIMLHHATFAIERAIVINYSVVVEKKLHVVIVGLWLFALLWSTFPLIGWSAYAPEGASVLCSIHWQSSDPHDIAFIACIFFFLLCGPHRCHGDCILFDLPQRN</sequence>
<evidence type="ECO:0000256" key="1">
    <source>
        <dbReference type="ARBA" id="ARBA00004141"/>
    </source>
</evidence>
<feature type="domain" description="G-protein coupled receptors family 1 profile" evidence="9">
    <location>
        <begin position="108"/>
        <end position="279"/>
    </location>
</feature>
<dbReference type="Proteomes" id="UP001163046">
    <property type="component" value="Unassembled WGS sequence"/>
</dbReference>
<feature type="transmembrane region" description="Helical" evidence="8">
    <location>
        <begin position="128"/>
        <end position="147"/>
    </location>
</feature>
<evidence type="ECO:0000256" key="2">
    <source>
        <dbReference type="ARBA" id="ARBA00022692"/>
    </source>
</evidence>
<dbReference type="OrthoDB" id="2105199at2759"/>
<dbReference type="Gene3D" id="1.20.1070.10">
    <property type="entry name" value="Rhodopsin 7-helix transmembrane proteins"/>
    <property type="match status" value="1"/>
</dbReference>
<dbReference type="InterPro" id="IPR050125">
    <property type="entry name" value="GPCR_opsins"/>
</dbReference>
<proteinExistence type="predicted"/>
<evidence type="ECO:0000256" key="7">
    <source>
        <dbReference type="ARBA" id="ARBA00023224"/>
    </source>
</evidence>
<accession>A0A9X0CJX7</accession>
<evidence type="ECO:0000256" key="3">
    <source>
        <dbReference type="ARBA" id="ARBA00022989"/>
    </source>
</evidence>
<keyword evidence="4" id="KW-0297">G-protein coupled receptor</keyword>
<dbReference type="Pfam" id="PF00001">
    <property type="entry name" value="7tm_1"/>
    <property type="match status" value="1"/>
</dbReference>
<protein>
    <submittedName>
        <fullName evidence="10">Melanopsin</fullName>
    </submittedName>
</protein>
<organism evidence="10 11">
    <name type="scientific">Desmophyllum pertusum</name>
    <dbReference type="NCBI Taxonomy" id="174260"/>
    <lineage>
        <taxon>Eukaryota</taxon>
        <taxon>Metazoa</taxon>
        <taxon>Cnidaria</taxon>
        <taxon>Anthozoa</taxon>
        <taxon>Hexacorallia</taxon>
        <taxon>Scleractinia</taxon>
        <taxon>Caryophylliina</taxon>
        <taxon>Caryophylliidae</taxon>
        <taxon>Desmophyllum</taxon>
    </lineage>
</organism>
<feature type="transmembrane region" description="Helical" evidence="8">
    <location>
        <begin position="203"/>
        <end position="229"/>
    </location>
</feature>
<keyword evidence="7" id="KW-0807">Transducer</keyword>
<evidence type="ECO:0000256" key="6">
    <source>
        <dbReference type="ARBA" id="ARBA00023170"/>
    </source>
</evidence>
<evidence type="ECO:0000313" key="11">
    <source>
        <dbReference type="Proteomes" id="UP001163046"/>
    </source>
</evidence>
<dbReference type="GO" id="GO:0004930">
    <property type="term" value="F:G protein-coupled receptor activity"/>
    <property type="evidence" value="ECO:0007669"/>
    <property type="project" value="UniProtKB-KW"/>
</dbReference>
<comment type="caution">
    <text evidence="10">The sequence shown here is derived from an EMBL/GenBank/DDBJ whole genome shotgun (WGS) entry which is preliminary data.</text>
</comment>
<name>A0A9X0CJX7_9CNID</name>
<keyword evidence="6" id="KW-0675">Receptor</keyword>
<evidence type="ECO:0000259" key="9">
    <source>
        <dbReference type="PROSITE" id="PS50262"/>
    </source>
</evidence>
<comment type="subcellular location">
    <subcellularLocation>
        <location evidence="1">Membrane</location>
        <topology evidence="1">Multi-pass membrane protein</topology>
    </subcellularLocation>
</comment>
<gene>
    <name evidence="10" type="primary">OPN4_3</name>
    <name evidence="10" type="ORF">OS493_031605</name>
</gene>
<dbReference type="AlphaFoldDB" id="A0A9X0CJX7"/>
<evidence type="ECO:0000256" key="4">
    <source>
        <dbReference type="ARBA" id="ARBA00023040"/>
    </source>
</evidence>
<feature type="transmembrane region" description="Helical" evidence="8">
    <location>
        <begin position="167"/>
        <end position="191"/>
    </location>
</feature>
<reference evidence="10" key="1">
    <citation type="submission" date="2023-01" db="EMBL/GenBank/DDBJ databases">
        <title>Genome assembly of the deep-sea coral Lophelia pertusa.</title>
        <authorList>
            <person name="Herrera S."/>
            <person name="Cordes E."/>
        </authorList>
    </citation>
    <scope>NUCLEOTIDE SEQUENCE</scope>
    <source>
        <strain evidence="10">USNM1676648</strain>
        <tissue evidence="10">Polyp</tissue>
    </source>
</reference>
<dbReference type="SUPFAM" id="SSF81321">
    <property type="entry name" value="Family A G protein-coupled receptor-like"/>
    <property type="match status" value="1"/>
</dbReference>
<feature type="transmembrane region" description="Helical" evidence="8">
    <location>
        <begin position="249"/>
        <end position="266"/>
    </location>
</feature>
<dbReference type="InterPro" id="IPR000276">
    <property type="entry name" value="GPCR_Rhodpsn"/>
</dbReference>
<evidence type="ECO:0000313" key="10">
    <source>
        <dbReference type="EMBL" id="KAJ7353898.1"/>
    </source>
</evidence>
<dbReference type="PROSITE" id="PS50262">
    <property type="entry name" value="G_PROTEIN_RECEP_F1_2"/>
    <property type="match status" value="1"/>
</dbReference>
<evidence type="ECO:0000256" key="5">
    <source>
        <dbReference type="ARBA" id="ARBA00023136"/>
    </source>
</evidence>
<feature type="transmembrane region" description="Helical" evidence="8">
    <location>
        <begin position="92"/>
        <end position="116"/>
    </location>
</feature>
<evidence type="ECO:0000256" key="8">
    <source>
        <dbReference type="SAM" id="Phobius"/>
    </source>
</evidence>
<keyword evidence="5 8" id="KW-0472">Membrane</keyword>
<dbReference type="InterPro" id="IPR017452">
    <property type="entry name" value="GPCR_Rhodpsn_7TM"/>
</dbReference>
<keyword evidence="3 8" id="KW-1133">Transmembrane helix</keyword>
<dbReference type="EMBL" id="MU827338">
    <property type="protein sequence ID" value="KAJ7353898.1"/>
    <property type="molecule type" value="Genomic_DNA"/>
</dbReference>
<dbReference type="PRINTS" id="PR00237">
    <property type="entry name" value="GPCRRHODOPSN"/>
</dbReference>
<dbReference type="GO" id="GO:0016020">
    <property type="term" value="C:membrane"/>
    <property type="evidence" value="ECO:0007669"/>
    <property type="project" value="UniProtKB-SubCell"/>
</dbReference>